<dbReference type="InterPro" id="IPR013024">
    <property type="entry name" value="GGCT-like"/>
</dbReference>
<dbReference type="RefSeq" id="XP_018139752.2">
    <property type="nucleotide sequence ID" value="XM_018286155.2"/>
</dbReference>
<dbReference type="Gene3D" id="3.10.490.10">
    <property type="entry name" value="Gamma-glutamyl cyclotransferase-like"/>
    <property type="match status" value="1"/>
</dbReference>
<dbReference type="PANTHER" id="PTHR31544:SF4">
    <property type="entry name" value="GAMMA-GLUTAMYLCYCLOTRANSFERASE-RELATED"/>
    <property type="match status" value="1"/>
</dbReference>
<feature type="domain" description="Gamma-glutamylcyclotransferase AIG2-like" evidence="4">
    <location>
        <begin position="12"/>
        <end position="102"/>
    </location>
</feature>
<comment type="similarity">
    <text evidence="1">Belongs to the gamma-glutamylcyclotransferase family.</text>
</comment>
<gene>
    <name evidence="5" type="ORF">VFPPC_07266</name>
</gene>
<evidence type="ECO:0000256" key="2">
    <source>
        <dbReference type="ARBA" id="ARBA00022679"/>
    </source>
</evidence>
<evidence type="ECO:0000256" key="1">
    <source>
        <dbReference type="ARBA" id="ARBA00008861"/>
    </source>
</evidence>
<accession>A0A179F9D2</accession>
<evidence type="ECO:0000256" key="3">
    <source>
        <dbReference type="ARBA" id="ARBA00030602"/>
    </source>
</evidence>
<dbReference type="Pfam" id="PF06094">
    <property type="entry name" value="GGACT"/>
    <property type="match status" value="1"/>
</dbReference>
<dbReference type="Proteomes" id="UP000078397">
    <property type="component" value="Unassembled WGS sequence"/>
</dbReference>
<organism evidence="5 6">
    <name type="scientific">Pochonia chlamydosporia 170</name>
    <dbReference type="NCBI Taxonomy" id="1380566"/>
    <lineage>
        <taxon>Eukaryota</taxon>
        <taxon>Fungi</taxon>
        <taxon>Dikarya</taxon>
        <taxon>Ascomycota</taxon>
        <taxon>Pezizomycotina</taxon>
        <taxon>Sordariomycetes</taxon>
        <taxon>Hypocreomycetidae</taxon>
        <taxon>Hypocreales</taxon>
        <taxon>Clavicipitaceae</taxon>
        <taxon>Pochonia</taxon>
    </lineage>
</organism>
<dbReference type="AlphaFoldDB" id="A0A179F9D2"/>
<dbReference type="InterPro" id="IPR009288">
    <property type="entry name" value="AIG2-like_dom"/>
</dbReference>
<evidence type="ECO:0000259" key="4">
    <source>
        <dbReference type="Pfam" id="PF06094"/>
    </source>
</evidence>
<dbReference type="InterPro" id="IPR045038">
    <property type="entry name" value="AIG2-like"/>
</dbReference>
<dbReference type="KEGG" id="pchm:VFPPC_07266"/>
<dbReference type="GO" id="GO:0016740">
    <property type="term" value="F:transferase activity"/>
    <property type="evidence" value="ECO:0007669"/>
    <property type="project" value="UniProtKB-KW"/>
</dbReference>
<dbReference type="EMBL" id="LSBJ02000007">
    <property type="protein sequence ID" value="OAQ62048.2"/>
    <property type="molecule type" value="Genomic_DNA"/>
</dbReference>
<sequence length="122" mass="14067">MDPQVLMVIAMLDDLPDLSNAWVQGYDMKLWNGIYPTLLPRPDAKDRIVGKVWRATSIAQCLRLQRYETSAYESADCDIHLESGEVVKGLTFTWARDVASEELSDGRFDLKHWQENHKKPLF</sequence>
<dbReference type="PANTHER" id="PTHR31544">
    <property type="entry name" value="AIG2-LIKE PROTEIN D"/>
    <property type="match status" value="1"/>
</dbReference>
<name>A0A179F9D2_METCM</name>
<evidence type="ECO:0000313" key="5">
    <source>
        <dbReference type="EMBL" id="OAQ62048.2"/>
    </source>
</evidence>
<dbReference type="CDD" id="cd06661">
    <property type="entry name" value="GGCT_like"/>
    <property type="match status" value="1"/>
</dbReference>
<keyword evidence="2" id="KW-0808">Transferase</keyword>
<dbReference type="OrthoDB" id="3262926at2759"/>
<dbReference type="GeneID" id="28850149"/>
<protein>
    <recommendedName>
        <fullName evidence="3">Putative gamma-glutamylcyclotransferase</fullName>
    </recommendedName>
</protein>
<comment type="caution">
    <text evidence="5">The sequence shown here is derived from an EMBL/GenBank/DDBJ whole genome shotgun (WGS) entry which is preliminary data.</text>
</comment>
<evidence type="ECO:0000313" key="6">
    <source>
        <dbReference type="Proteomes" id="UP000078397"/>
    </source>
</evidence>
<reference evidence="5 6" key="1">
    <citation type="journal article" date="2016" name="PLoS Pathog.">
        <title>Biosynthesis of antibiotic leucinostatins in bio-control fungus Purpureocillium lilacinum and their inhibition on phytophthora revealed by genome mining.</title>
        <authorList>
            <person name="Wang G."/>
            <person name="Liu Z."/>
            <person name="Lin R."/>
            <person name="Li E."/>
            <person name="Mao Z."/>
            <person name="Ling J."/>
            <person name="Yang Y."/>
            <person name="Yin W.B."/>
            <person name="Xie B."/>
        </authorList>
    </citation>
    <scope>NUCLEOTIDE SEQUENCE [LARGE SCALE GENOMIC DNA]</scope>
    <source>
        <strain evidence="5">170</strain>
    </source>
</reference>
<keyword evidence="6" id="KW-1185">Reference proteome</keyword>
<proteinExistence type="inferred from homology"/>